<evidence type="ECO:0000313" key="2">
    <source>
        <dbReference type="WBParaSite" id="RSKR_0000868500.1"/>
    </source>
</evidence>
<protein>
    <submittedName>
        <fullName evidence="2">Ras-associating domain-containing protein</fullName>
    </submittedName>
</protein>
<organism evidence="1 2">
    <name type="scientific">Rhabditophanes sp. KR3021</name>
    <dbReference type="NCBI Taxonomy" id="114890"/>
    <lineage>
        <taxon>Eukaryota</taxon>
        <taxon>Metazoa</taxon>
        <taxon>Ecdysozoa</taxon>
        <taxon>Nematoda</taxon>
        <taxon>Chromadorea</taxon>
        <taxon>Rhabditida</taxon>
        <taxon>Tylenchina</taxon>
        <taxon>Panagrolaimomorpha</taxon>
        <taxon>Strongyloidoidea</taxon>
        <taxon>Alloionematidae</taxon>
        <taxon>Rhabditophanes</taxon>
    </lineage>
</organism>
<sequence length="173" mass="19288">MELTVLVNEQEKNVSGITEDTTCSDIIYALAHSSGQKGKFVLVAHINGMEYKFFPQEKPLSVIKCDKISNKPVHTTFELRNVSSYSTDPSKHNQIQNNNNVISKAQTLSRPNHSTHNNGEAIYSHHQILRPVMLGHQNTTNIQQHPNSGNSNVVRNIVTGLNSLERPPPPVDE</sequence>
<reference evidence="2" key="1">
    <citation type="submission" date="2016-11" db="UniProtKB">
        <authorList>
            <consortium name="WormBaseParasite"/>
        </authorList>
    </citation>
    <scope>IDENTIFICATION</scope>
    <source>
        <strain evidence="2">KR3021</strain>
    </source>
</reference>
<evidence type="ECO:0000313" key="1">
    <source>
        <dbReference type="Proteomes" id="UP000095286"/>
    </source>
</evidence>
<proteinExistence type="predicted"/>
<accession>A0AC35U8B0</accession>
<name>A0AC35U8B0_9BILA</name>
<dbReference type="WBParaSite" id="RSKR_0000868500.1">
    <property type="protein sequence ID" value="RSKR_0000868500.1"/>
    <property type="gene ID" value="RSKR_0000868500"/>
</dbReference>
<dbReference type="Proteomes" id="UP000095286">
    <property type="component" value="Unplaced"/>
</dbReference>